<comment type="caution">
    <text evidence="2">The sequence shown here is derived from an EMBL/GenBank/DDBJ whole genome shotgun (WGS) entry which is preliminary data.</text>
</comment>
<dbReference type="GO" id="GO:0006779">
    <property type="term" value="P:porphyrin-containing compound biosynthetic process"/>
    <property type="evidence" value="ECO:0007669"/>
    <property type="project" value="InterPro"/>
</dbReference>
<dbReference type="Pfam" id="PF01208">
    <property type="entry name" value="URO-D"/>
    <property type="match status" value="1"/>
</dbReference>
<dbReference type="Gene3D" id="3.20.20.210">
    <property type="match status" value="1"/>
</dbReference>
<dbReference type="EMBL" id="SHKW01000001">
    <property type="protein sequence ID" value="RZU42563.1"/>
    <property type="molecule type" value="Genomic_DNA"/>
</dbReference>
<proteinExistence type="predicted"/>
<dbReference type="InterPro" id="IPR000257">
    <property type="entry name" value="Uroporphyrinogen_deCOase"/>
</dbReference>
<dbReference type="InterPro" id="IPR038071">
    <property type="entry name" value="UROD/MetE-like_sf"/>
</dbReference>
<dbReference type="RefSeq" id="WP_130420462.1">
    <property type="nucleotide sequence ID" value="NZ_SHKW01000001.1"/>
</dbReference>
<keyword evidence="3" id="KW-1185">Reference proteome</keyword>
<evidence type="ECO:0000313" key="3">
    <source>
        <dbReference type="Proteomes" id="UP000292958"/>
    </source>
</evidence>
<protein>
    <submittedName>
        <fullName evidence="2">Uroporphyrinogen decarboxylase</fullName>
    </submittedName>
</protein>
<gene>
    <name evidence="2" type="ORF">BDD14_4154</name>
</gene>
<dbReference type="Proteomes" id="UP000292958">
    <property type="component" value="Unassembled WGS sequence"/>
</dbReference>
<dbReference type="SUPFAM" id="SSF51726">
    <property type="entry name" value="UROD/MetE-like"/>
    <property type="match status" value="1"/>
</dbReference>
<dbReference type="OrthoDB" id="7375127at2"/>
<name>A0A4Q7YZB3_9BACT</name>
<organism evidence="2 3">
    <name type="scientific">Edaphobacter modestus</name>
    <dbReference type="NCBI Taxonomy" id="388466"/>
    <lineage>
        <taxon>Bacteria</taxon>
        <taxon>Pseudomonadati</taxon>
        <taxon>Acidobacteriota</taxon>
        <taxon>Terriglobia</taxon>
        <taxon>Terriglobales</taxon>
        <taxon>Acidobacteriaceae</taxon>
        <taxon>Edaphobacter</taxon>
    </lineage>
</organism>
<feature type="domain" description="Uroporphyrinogen decarboxylase (URO-D)" evidence="1">
    <location>
        <begin position="108"/>
        <end position="337"/>
    </location>
</feature>
<accession>A0A4Q7YZB3</accession>
<evidence type="ECO:0000313" key="2">
    <source>
        <dbReference type="EMBL" id="RZU42563.1"/>
    </source>
</evidence>
<dbReference type="GO" id="GO:0004853">
    <property type="term" value="F:uroporphyrinogen decarboxylase activity"/>
    <property type="evidence" value="ECO:0007669"/>
    <property type="project" value="InterPro"/>
</dbReference>
<dbReference type="AlphaFoldDB" id="A0A4Q7YZB3"/>
<evidence type="ECO:0000259" key="1">
    <source>
        <dbReference type="Pfam" id="PF01208"/>
    </source>
</evidence>
<sequence>MNRRRFLTFSVALAGHALTRPIFAKSAGDPTVSHKERVDRALAGEKLDRPPFTFYHHYNRPTAALEAADHLSFHRAYKTDIVKVMNDFAYPNSKTGNWYELKSVDSPYPKQLETLKLVRDGLRGDAYFIDTLYGPYMTAMIMFQSQPQFAKLSQAEGEKKVIPAIAEFQRQHPDEWNAALEAITQSTINHIHRSREIGASGALVSLFNTASNYGSIDDYNRYSRPYDKRVLDALAGTKLTILHLHNLDRKYLGQFTDFNAPVLQYSVKESGIPIAEARKVYSQVIAAGVDEIDFRRLTTEEMRSQWEAARAAAGTKYIAMPGCSVPNDSTTEELARFPLSFGV</sequence>
<reference evidence="2 3" key="1">
    <citation type="submission" date="2019-02" db="EMBL/GenBank/DDBJ databases">
        <title>Genomic Encyclopedia of Archaeal and Bacterial Type Strains, Phase II (KMG-II): from individual species to whole genera.</title>
        <authorList>
            <person name="Goeker M."/>
        </authorList>
    </citation>
    <scope>NUCLEOTIDE SEQUENCE [LARGE SCALE GENOMIC DNA]</scope>
    <source>
        <strain evidence="2 3">DSM 18101</strain>
    </source>
</reference>